<gene>
    <name evidence="1" type="ORF">IAC54_04025</name>
</gene>
<evidence type="ECO:0000313" key="2">
    <source>
        <dbReference type="Proteomes" id="UP000823636"/>
    </source>
</evidence>
<protein>
    <submittedName>
        <fullName evidence="1">Phospholipase</fullName>
    </submittedName>
</protein>
<dbReference type="AlphaFoldDB" id="A0A9D9E2T8"/>
<name>A0A9D9E2T8_9BACT</name>
<organism evidence="1 2">
    <name type="scientific">Candidatus Caccoplasma merdipullorum</name>
    <dbReference type="NCBI Taxonomy" id="2840718"/>
    <lineage>
        <taxon>Bacteria</taxon>
        <taxon>Pseudomonadati</taxon>
        <taxon>Bacteroidota</taxon>
        <taxon>Bacteroidia</taxon>
        <taxon>Bacteroidales</taxon>
        <taxon>Bacteroidaceae</taxon>
        <taxon>Bacteroidaceae incertae sedis</taxon>
        <taxon>Candidatus Caccoplasma</taxon>
    </lineage>
</organism>
<comment type="caution">
    <text evidence="1">The sequence shown here is derived from an EMBL/GenBank/DDBJ whole genome shotgun (WGS) entry which is preliminary data.</text>
</comment>
<dbReference type="Proteomes" id="UP000823636">
    <property type="component" value="Unassembled WGS sequence"/>
</dbReference>
<sequence length="136" mass="15418">MWILIAAIVLLGIFAAIASKIMRRRGAAPQAENSATDGECCGMHAVCEKDSLLAAAGKEIEYYDDYELDEYVNIPSSQYDDEALSRFEEVFYTLRAEDVPGWVRSLAMRQIEVPDKIKDEIIMIVEEERGKKNTRH</sequence>
<reference evidence="1" key="2">
    <citation type="journal article" date="2021" name="PeerJ">
        <title>Extensive microbial diversity within the chicken gut microbiome revealed by metagenomics and culture.</title>
        <authorList>
            <person name="Gilroy R."/>
            <person name="Ravi A."/>
            <person name="Getino M."/>
            <person name="Pursley I."/>
            <person name="Horton D.L."/>
            <person name="Alikhan N.F."/>
            <person name="Baker D."/>
            <person name="Gharbi K."/>
            <person name="Hall N."/>
            <person name="Watson M."/>
            <person name="Adriaenssens E.M."/>
            <person name="Foster-Nyarko E."/>
            <person name="Jarju S."/>
            <person name="Secka A."/>
            <person name="Antonio M."/>
            <person name="Oren A."/>
            <person name="Chaudhuri R.R."/>
            <person name="La Ragione R."/>
            <person name="Hildebrand F."/>
            <person name="Pallen M.J."/>
        </authorList>
    </citation>
    <scope>NUCLEOTIDE SEQUENCE</scope>
    <source>
        <strain evidence="1">G3-4614</strain>
    </source>
</reference>
<proteinExistence type="predicted"/>
<reference evidence="1" key="1">
    <citation type="submission" date="2020-10" db="EMBL/GenBank/DDBJ databases">
        <authorList>
            <person name="Gilroy R."/>
        </authorList>
    </citation>
    <scope>NUCLEOTIDE SEQUENCE</scope>
    <source>
        <strain evidence="1">G3-4614</strain>
    </source>
</reference>
<evidence type="ECO:0000313" key="1">
    <source>
        <dbReference type="EMBL" id="MBO8438048.1"/>
    </source>
</evidence>
<accession>A0A9D9E2T8</accession>
<dbReference type="EMBL" id="JADIMW010000040">
    <property type="protein sequence ID" value="MBO8438048.1"/>
    <property type="molecule type" value="Genomic_DNA"/>
</dbReference>